<evidence type="ECO:0000313" key="2">
    <source>
        <dbReference type="Proteomes" id="UP000287609"/>
    </source>
</evidence>
<name>A0A430FRV5_9BIFI</name>
<proteinExistence type="predicted"/>
<dbReference type="Proteomes" id="UP000287609">
    <property type="component" value="Unassembled WGS sequence"/>
</dbReference>
<comment type="caution">
    <text evidence="1">The sequence shown here is derived from an EMBL/GenBank/DDBJ whole genome shotgun (WGS) entry which is preliminary data.</text>
</comment>
<gene>
    <name evidence="1" type="ORF">D2E26_0179</name>
</gene>
<organism evidence="1 2">
    <name type="scientific">Bifidobacterium dolichotidis</name>
    <dbReference type="NCBI Taxonomy" id="2306976"/>
    <lineage>
        <taxon>Bacteria</taxon>
        <taxon>Bacillati</taxon>
        <taxon>Actinomycetota</taxon>
        <taxon>Actinomycetes</taxon>
        <taxon>Bifidobacteriales</taxon>
        <taxon>Bifidobacteriaceae</taxon>
        <taxon>Bifidobacterium</taxon>
    </lineage>
</organism>
<evidence type="ECO:0000313" key="1">
    <source>
        <dbReference type="EMBL" id="RSX55616.1"/>
    </source>
</evidence>
<reference evidence="1 2" key="1">
    <citation type="submission" date="2018-09" db="EMBL/GenBank/DDBJ databases">
        <title>Characterization of the phylogenetic diversity of five novel species belonging to the genus Bifidobacterium.</title>
        <authorList>
            <person name="Lugli G.A."/>
            <person name="Duranti S."/>
            <person name="Milani C."/>
        </authorList>
    </citation>
    <scope>NUCLEOTIDE SEQUENCE [LARGE SCALE GENOMIC DNA]</scope>
    <source>
        <strain evidence="1 2">2036B</strain>
    </source>
</reference>
<dbReference type="RefSeq" id="WP_125962834.1">
    <property type="nucleotide sequence ID" value="NZ_QXGM01000001.1"/>
</dbReference>
<accession>A0A430FRV5</accession>
<protein>
    <submittedName>
        <fullName evidence="1">Uncharacterized protein</fullName>
    </submittedName>
</protein>
<dbReference type="AlphaFoldDB" id="A0A430FRV5"/>
<keyword evidence="2" id="KW-1185">Reference proteome</keyword>
<dbReference type="EMBL" id="QXGM01000001">
    <property type="protein sequence ID" value="RSX55616.1"/>
    <property type="molecule type" value="Genomic_DNA"/>
</dbReference>
<sequence>MNYKLHVASAATPFTLAPGVNPNRVMDDLAGSVDGGSPAVIDIVLANGQTTSIWVNAKELAWWYVSEDTEPSN</sequence>